<evidence type="ECO:0000313" key="2">
    <source>
        <dbReference type="Proteomes" id="UP001313282"/>
    </source>
</evidence>
<comment type="caution">
    <text evidence="1">The sequence shown here is derived from an EMBL/GenBank/DDBJ whole genome shotgun (WGS) entry which is preliminary data.</text>
</comment>
<gene>
    <name evidence="1" type="ORF">TWF718_007332</name>
</gene>
<reference evidence="1 2" key="1">
    <citation type="submission" date="2019-10" db="EMBL/GenBank/DDBJ databases">
        <authorList>
            <person name="Palmer J.M."/>
        </authorList>
    </citation>
    <scope>NUCLEOTIDE SEQUENCE [LARGE SCALE GENOMIC DNA]</scope>
    <source>
        <strain evidence="1 2">TWF718</strain>
    </source>
</reference>
<name>A0AAN8RD69_9PEZI</name>
<evidence type="ECO:0000313" key="1">
    <source>
        <dbReference type="EMBL" id="KAK6345416.1"/>
    </source>
</evidence>
<organism evidence="1 2">
    <name type="scientific">Orbilia javanica</name>
    <dbReference type="NCBI Taxonomy" id="47235"/>
    <lineage>
        <taxon>Eukaryota</taxon>
        <taxon>Fungi</taxon>
        <taxon>Dikarya</taxon>
        <taxon>Ascomycota</taxon>
        <taxon>Pezizomycotina</taxon>
        <taxon>Orbiliomycetes</taxon>
        <taxon>Orbiliales</taxon>
        <taxon>Orbiliaceae</taxon>
        <taxon>Orbilia</taxon>
    </lineage>
</organism>
<dbReference type="Proteomes" id="UP001313282">
    <property type="component" value="Unassembled WGS sequence"/>
</dbReference>
<dbReference type="EMBL" id="JAVHNR010000004">
    <property type="protein sequence ID" value="KAK6345416.1"/>
    <property type="molecule type" value="Genomic_DNA"/>
</dbReference>
<sequence length="84" mass="9952">MYASILPIFQEIKLNPTLWSLIVEVKRERNKDVNGPPEVNQYEPVIEDYFNIYKGLRYQMWGWDWGKEDFLEVGRVAKNIATTS</sequence>
<protein>
    <submittedName>
        <fullName evidence="1">Uncharacterized protein</fullName>
    </submittedName>
</protein>
<accession>A0AAN8RD69</accession>
<proteinExistence type="predicted"/>
<keyword evidence="2" id="KW-1185">Reference proteome</keyword>
<dbReference type="AlphaFoldDB" id="A0AAN8RD69"/>